<evidence type="ECO:0000259" key="1">
    <source>
        <dbReference type="Pfam" id="PF00156"/>
    </source>
</evidence>
<sequence>MTTPPAIARFCLYDSRELEIVMGSMAQKLASLSYEQPLVIIGILRRGAPLAAALWRYCHHIGAPAPSLHTLKVKRYSDDLSLVHPETLLNENPELAALNLAETPLLVVDDVLYEGHSLLRTCAYLARLGAQRIHTAVLVDRCVNTQPIHADIVGIRLQTAPDDIVECHVPPYEPDFRVEIIRHGQYRPPK</sequence>
<evidence type="ECO:0000313" key="2">
    <source>
        <dbReference type="EMBL" id="QEY63136.1"/>
    </source>
</evidence>
<keyword evidence="2" id="KW-0328">Glycosyltransferase</keyword>
<name>A0A5J6QR26_9GAMM</name>
<dbReference type="InterPro" id="IPR050137">
    <property type="entry name" value="PyrR_bifunctional"/>
</dbReference>
<keyword evidence="2" id="KW-0808">Transferase</keyword>
<dbReference type="InterPro" id="IPR029057">
    <property type="entry name" value="PRTase-like"/>
</dbReference>
<dbReference type="EMBL" id="CP043311">
    <property type="protein sequence ID" value="QEY63136.1"/>
    <property type="molecule type" value="Genomic_DNA"/>
</dbReference>
<reference evidence="2 3" key="1">
    <citation type="submission" date="2019-08" db="EMBL/GenBank/DDBJ databases">
        <title>Whole-genome Sequencing of e-waste polymer degrading bacterium Pseudomonas sp. strain PE08.</title>
        <authorList>
            <person name="Kirdat K."/>
            <person name="Debbarma P."/>
            <person name="Narawade N."/>
            <person name="Suyal D."/>
            <person name="Thorat V."/>
            <person name="Shouche Y."/>
            <person name="Goel R."/>
            <person name="Yadav A."/>
        </authorList>
    </citation>
    <scope>NUCLEOTIDE SEQUENCE [LARGE SCALE GENOMIC DNA]</scope>
    <source>
        <strain evidence="2 3">PE08</strain>
    </source>
</reference>
<dbReference type="RefSeq" id="WP_151133786.1">
    <property type="nucleotide sequence ID" value="NZ_CP043311.1"/>
</dbReference>
<feature type="domain" description="Phosphoribosyltransferase" evidence="1">
    <location>
        <begin position="14"/>
        <end position="170"/>
    </location>
</feature>
<dbReference type="CDD" id="cd06223">
    <property type="entry name" value="PRTases_typeI"/>
    <property type="match status" value="1"/>
</dbReference>
<dbReference type="SUPFAM" id="SSF53271">
    <property type="entry name" value="PRTase-like"/>
    <property type="match status" value="1"/>
</dbReference>
<organism evidence="2 3">
    <name type="scientific">Metapseudomonas lalkuanensis</name>
    <dbReference type="NCBI Taxonomy" id="2604832"/>
    <lineage>
        <taxon>Bacteria</taxon>
        <taxon>Pseudomonadati</taxon>
        <taxon>Pseudomonadota</taxon>
        <taxon>Gammaproteobacteria</taxon>
        <taxon>Pseudomonadales</taxon>
        <taxon>Pseudomonadaceae</taxon>
        <taxon>Metapseudomonas</taxon>
    </lineage>
</organism>
<dbReference type="PANTHER" id="PTHR11608:SF0">
    <property type="entry name" value="BIFUNCTIONAL PROTEIN PYRR"/>
    <property type="match status" value="1"/>
</dbReference>
<dbReference type="KEGG" id="plal:FXN65_14085"/>
<dbReference type="PANTHER" id="PTHR11608">
    <property type="entry name" value="BIFUNCTIONAL PROTEIN PYRR"/>
    <property type="match status" value="1"/>
</dbReference>
<dbReference type="Proteomes" id="UP000327179">
    <property type="component" value="Chromosome"/>
</dbReference>
<gene>
    <name evidence="2" type="ORF">FXN65_14085</name>
</gene>
<keyword evidence="3" id="KW-1185">Reference proteome</keyword>
<dbReference type="InterPro" id="IPR000836">
    <property type="entry name" value="PRTase_dom"/>
</dbReference>
<dbReference type="AlphaFoldDB" id="A0A5J6QR26"/>
<accession>A0A5J6QR26</accession>
<dbReference type="GO" id="GO:0016757">
    <property type="term" value="F:glycosyltransferase activity"/>
    <property type="evidence" value="ECO:0007669"/>
    <property type="project" value="UniProtKB-KW"/>
</dbReference>
<proteinExistence type="predicted"/>
<protein>
    <submittedName>
        <fullName evidence="2">Phosphoribosyltransferase</fullName>
    </submittedName>
</protein>
<dbReference type="Pfam" id="PF00156">
    <property type="entry name" value="Pribosyltran"/>
    <property type="match status" value="1"/>
</dbReference>
<evidence type="ECO:0000313" key="3">
    <source>
        <dbReference type="Proteomes" id="UP000327179"/>
    </source>
</evidence>
<dbReference type="Gene3D" id="3.40.50.2020">
    <property type="match status" value="1"/>
</dbReference>